<evidence type="ECO:0000313" key="10">
    <source>
        <dbReference type="Proteomes" id="UP000279236"/>
    </source>
</evidence>
<dbReference type="InterPro" id="IPR020846">
    <property type="entry name" value="MFS_dom"/>
</dbReference>
<name>A0A427XT81_9TREE</name>
<feature type="transmembrane region" description="Helical" evidence="7">
    <location>
        <begin position="106"/>
        <end position="123"/>
    </location>
</feature>
<feature type="domain" description="Major facilitator superfamily (MFS) profile" evidence="8">
    <location>
        <begin position="69"/>
        <end position="534"/>
    </location>
</feature>
<feature type="compositionally biased region" description="Pro residues" evidence="6">
    <location>
        <begin position="29"/>
        <end position="38"/>
    </location>
</feature>
<evidence type="ECO:0000259" key="8">
    <source>
        <dbReference type="PROSITE" id="PS50850"/>
    </source>
</evidence>
<evidence type="ECO:0000313" key="9">
    <source>
        <dbReference type="EMBL" id="RSH82044.1"/>
    </source>
</evidence>
<evidence type="ECO:0000256" key="5">
    <source>
        <dbReference type="ARBA" id="ARBA00023136"/>
    </source>
</evidence>
<organism evidence="9 10">
    <name type="scientific">Apiotrichum porosum</name>
    <dbReference type="NCBI Taxonomy" id="105984"/>
    <lineage>
        <taxon>Eukaryota</taxon>
        <taxon>Fungi</taxon>
        <taxon>Dikarya</taxon>
        <taxon>Basidiomycota</taxon>
        <taxon>Agaricomycotina</taxon>
        <taxon>Tremellomycetes</taxon>
        <taxon>Trichosporonales</taxon>
        <taxon>Trichosporonaceae</taxon>
        <taxon>Apiotrichum</taxon>
    </lineage>
</organism>
<dbReference type="PANTHER" id="PTHR42718:SF9">
    <property type="entry name" value="MAJOR FACILITATOR SUPERFAMILY MULTIDRUG TRANSPORTER MFSC"/>
    <property type="match status" value="1"/>
</dbReference>
<feature type="transmembrane region" description="Helical" evidence="7">
    <location>
        <begin position="438"/>
        <end position="458"/>
    </location>
</feature>
<feature type="transmembrane region" description="Helical" evidence="7">
    <location>
        <begin position="470"/>
        <end position="490"/>
    </location>
</feature>
<keyword evidence="2" id="KW-0813">Transport</keyword>
<evidence type="ECO:0000256" key="4">
    <source>
        <dbReference type="ARBA" id="ARBA00022989"/>
    </source>
</evidence>
<dbReference type="Proteomes" id="UP000279236">
    <property type="component" value="Unassembled WGS sequence"/>
</dbReference>
<dbReference type="GO" id="GO:0016020">
    <property type="term" value="C:membrane"/>
    <property type="evidence" value="ECO:0007669"/>
    <property type="project" value="UniProtKB-SubCell"/>
</dbReference>
<evidence type="ECO:0000256" key="7">
    <source>
        <dbReference type="SAM" id="Phobius"/>
    </source>
</evidence>
<feature type="transmembrane region" description="Helical" evidence="7">
    <location>
        <begin position="135"/>
        <end position="153"/>
    </location>
</feature>
<gene>
    <name evidence="9" type="ORF">EHS24_008248</name>
</gene>
<feature type="region of interest" description="Disordered" evidence="6">
    <location>
        <begin position="1"/>
        <end position="47"/>
    </location>
</feature>
<evidence type="ECO:0000256" key="1">
    <source>
        <dbReference type="ARBA" id="ARBA00004141"/>
    </source>
</evidence>
<reference evidence="9 10" key="1">
    <citation type="submission" date="2018-11" db="EMBL/GenBank/DDBJ databases">
        <title>Genome sequence of Apiotrichum porosum DSM 27194.</title>
        <authorList>
            <person name="Aliyu H."/>
            <person name="Gorte O."/>
            <person name="Ochsenreither K."/>
        </authorList>
    </citation>
    <scope>NUCLEOTIDE SEQUENCE [LARGE SCALE GENOMIC DNA]</scope>
    <source>
        <strain evidence="9 10">DSM 27194</strain>
    </source>
</reference>
<feature type="transmembrane region" description="Helical" evidence="7">
    <location>
        <begin position="510"/>
        <end position="530"/>
    </location>
</feature>
<feature type="transmembrane region" description="Helical" evidence="7">
    <location>
        <begin position="67"/>
        <end position="94"/>
    </location>
</feature>
<comment type="caution">
    <text evidence="9">The sequence shown here is derived from an EMBL/GenBank/DDBJ whole genome shotgun (WGS) entry which is preliminary data.</text>
</comment>
<evidence type="ECO:0000256" key="6">
    <source>
        <dbReference type="SAM" id="MobiDB-lite"/>
    </source>
</evidence>
<sequence length="546" mass="59629">MSHHQDHGGVQQPAAVTPPTPALDSTVPSPTPTRPPTPSENESQMTAVGQDTLEKEVAFPLSNGRKWCALLVFVTSLFIDVLSSSAFFVFTAPISEDLGIIFEQQTWIITSYAVSFASFLLFWGRICDLFSAKAVFLYGFGTVGILNLILSFLKDRYSFFVLRALTGVAGACVVPAAYRLIAEVFPPGEQRGRAYTIYGMTGSLANVSGTIIAGVFELIPNGGQMTAWRWFFRMVALVTIPSAIVAHFVIPPHEGGHTLEITSKREKIKAMDLPGIGFMLCAQLLLIMGLTFGATYGWTKASFLAPFIIGALLYPVFFWWESRLPEIDALLPPSIWRIPNVTVLVVFALITLGWWGVNFMPFLELFHQVHGESMLLSAVRTLPEGIAAAIFSSMLVVWPSLTRHPRTPIIISMTMCCGAYALWTQAKGVVGVDYWKWVFPGMVFGSAGMQIVLVATNVGVMQAAPAGREGVIGAILQTSMQTSSVIALSIQAGLFTVNPGGLYNFANVQASWYFELGWSILWLIGFIVFYKPQKVAKGQAMPAMAH</sequence>
<feature type="transmembrane region" description="Helical" evidence="7">
    <location>
        <begin position="271"/>
        <end position="295"/>
    </location>
</feature>
<dbReference type="RefSeq" id="XP_028476499.1">
    <property type="nucleotide sequence ID" value="XM_028623566.1"/>
</dbReference>
<keyword evidence="4 7" id="KW-1133">Transmembrane helix</keyword>
<evidence type="ECO:0000256" key="2">
    <source>
        <dbReference type="ARBA" id="ARBA00022448"/>
    </source>
</evidence>
<dbReference type="InterPro" id="IPR036259">
    <property type="entry name" value="MFS_trans_sf"/>
</dbReference>
<feature type="transmembrane region" description="Helical" evidence="7">
    <location>
        <begin position="341"/>
        <end position="362"/>
    </location>
</feature>
<accession>A0A427XT81</accession>
<dbReference type="PANTHER" id="PTHR42718">
    <property type="entry name" value="MAJOR FACILITATOR SUPERFAMILY MULTIDRUG TRANSPORTER MFSC"/>
    <property type="match status" value="1"/>
</dbReference>
<keyword evidence="5 7" id="KW-0472">Membrane</keyword>
<feature type="transmembrane region" description="Helical" evidence="7">
    <location>
        <begin position="159"/>
        <end position="182"/>
    </location>
</feature>
<dbReference type="PROSITE" id="PS50850">
    <property type="entry name" value="MFS"/>
    <property type="match status" value="1"/>
</dbReference>
<dbReference type="EMBL" id="RSCE01000006">
    <property type="protein sequence ID" value="RSH82044.1"/>
    <property type="molecule type" value="Genomic_DNA"/>
</dbReference>
<feature type="transmembrane region" description="Helical" evidence="7">
    <location>
        <begin position="194"/>
        <end position="219"/>
    </location>
</feature>
<feature type="transmembrane region" description="Helical" evidence="7">
    <location>
        <begin position="408"/>
        <end position="426"/>
    </location>
</feature>
<feature type="transmembrane region" description="Helical" evidence="7">
    <location>
        <begin position="382"/>
        <end position="401"/>
    </location>
</feature>
<dbReference type="GeneID" id="39592791"/>
<feature type="transmembrane region" description="Helical" evidence="7">
    <location>
        <begin position="231"/>
        <end position="250"/>
    </location>
</feature>
<protein>
    <recommendedName>
        <fullName evidence="8">Major facilitator superfamily (MFS) profile domain-containing protein</fullName>
    </recommendedName>
</protein>
<dbReference type="AlphaFoldDB" id="A0A427XT81"/>
<dbReference type="GO" id="GO:0022857">
    <property type="term" value="F:transmembrane transporter activity"/>
    <property type="evidence" value="ECO:0007669"/>
    <property type="project" value="InterPro"/>
</dbReference>
<dbReference type="Gene3D" id="1.20.1250.20">
    <property type="entry name" value="MFS general substrate transporter like domains"/>
    <property type="match status" value="2"/>
</dbReference>
<dbReference type="SUPFAM" id="SSF103473">
    <property type="entry name" value="MFS general substrate transporter"/>
    <property type="match status" value="2"/>
</dbReference>
<dbReference type="Pfam" id="PF07690">
    <property type="entry name" value="MFS_1"/>
    <property type="match status" value="1"/>
</dbReference>
<dbReference type="InterPro" id="IPR011701">
    <property type="entry name" value="MFS"/>
</dbReference>
<proteinExistence type="predicted"/>
<evidence type="ECO:0000256" key="3">
    <source>
        <dbReference type="ARBA" id="ARBA00022692"/>
    </source>
</evidence>
<comment type="subcellular location">
    <subcellularLocation>
        <location evidence="1">Membrane</location>
        <topology evidence="1">Multi-pass membrane protein</topology>
    </subcellularLocation>
</comment>
<keyword evidence="3 7" id="KW-0812">Transmembrane</keyword>
<feature type="transmembrane region" description="Helical" evidence="7">
    <location>
        <begin position="301"/>
        <end position="320"/>
    </location>
</feature>
<dbReference type="OrthoDB" id="440755at2759"/>
<dbReference type="STRING" id="105984.A0A427XT81"/>
<keyword evidence="10" id="KW-1185">Reference proteome</keyword>